<dbReference type="Proteomes" id="UP000282311">
    <property type="component" value="Unassembled WGS sequence"/>
</dbReference>
<protein>
    <recommendedName>
        <fullName evidence="3">SWIM-type domain-containing protein</fullName>
    </recommendedName>
</protein>
<name>A0A3B0BXJ6_9BACL</name>
<proteinExistence type="predicted"/>
<evidence type="ECO:0000256" key="1">
    <source>
        <dbReference type="PROSITE-ProRule" id="PRU00325"/>
    </source>
</evidence>
<evidence type="ECO:0000259" key="3">
    <source>
        <dbReference type="PROSITE" id="PS50966"/>
    </source>
</evidence>
<reference evidence="4 5" key="1">
    <citation type="journal article" date="2007" name="Int. J. Syst. Evol. Microbiol.">
        <title>Paenibacillus ginsengarvi sp. nov., isolated from soil from ginseng cultivation.</title>
        <authorList>
            <person name="Yoon M.H."/>
            <person name="Ten L.N."/>
            <person name="Im W.T."/>
        </authorList>
    </citation>
    <scope>NUCLEOTIDE SEQUENCE [LARGE SCALE GENOMIC DNA]</scope>
    <source>
        <strain evidence="4 5">KCTC 13059</strain>
    </source>
</reference>
<dbReference type="InterPro" id="IPR007527">
    <property type="entry name" value="Znf_SWIM"/>
</dbReference>
<organism evidence="4 5">
    <name type="scientific">Paenibacillus ginsengarvi</name>
    <dbReference type="NCBI Taxonomy" id="400777"/>
    <lineage>
        <taxon>Bacteria</taxon>
        <taxon>Bacillati</taxon>
        <taxon>Bacillota</taxon>
        <taxon>Bacilli</taxon>
        <taxon>Bacillales</taxon>
        <taxon>Paenibacillaceae</taxon>
        <taxon>Paenibacillus</taxon>
    </lineage>
</organism>
<comment type="caution">
    <text evidence="4">The sequence shown here is derived from an EMBL/GenBank/DDBJ whole genome shotgun (WGS) entry which is preliminary data.</text>
</comment>
<evidence type="ECO:0000313" key="5">
    <source>
        <dbReference type="Proteomes" id="UP000282311"/>
    </source>
</evidence>
<dbReference type="PROSITE" id="PS50966">
    <property type="entry name" value="ZF_SWIM"/>
    <property type="match status" value="1"/>
</dbReference>
<sequence length="581" mass="65158">MAFAKEGVTLNIHHLRRFVNPVILERGREYAENGCVHEIEEVEPGVFQAQVSGSENYEVEIELGDDGEVLSSDCDCPYDAGPVCKHRVAVLIELLEEKFGSGLENEEEAKPSSTRGKKKATTVPAKLETPLKAASKETQVELLLDMAGDSKIEERRIRLYLSEGEGEQGIGECRAMIRSSVKQYSDKHGFVEWRNTGKAVKGAEKVADLALKSAEGGKPLQAVAFLLCVAEEMVELLQAADDSDGVIGAVIGNSIELIGQIAGDSASLMPEQRERLLKLLTEAAEQPFLQGWSDWQLGLLEAAGLLAVTKEQRDIWEMTAAKLCKAEADGASNRSYITEKITAMRYERLLALGEEEEAAMFMRDSLRYPDIRKKAIQLAMNKGSFDQAIAMAEEGEVLDTANRLPGLVHQWKKFRYEAYRLSGQKERQRELGLELLIGGDIVYYDQIKALYAPAEWEPVYAGLLAELENETSWWQPVYPRILIQEKETSKLLEYVTKRPGELEQYYSYLVKEYRDEVVSLFRSMIEGNAKQASNRKEYKNVCRMIRLVRKIGGADSARAIVEELLAQYPNRPAFRDELGKV</sequence>
<accession>A0A3B0BXJ6</accession>
<keyword evidence="1" id="KW-0862">Zinc</keyword>
<evidence type="ECO:0000256" key="2">
    <source>
        <dbReference type="SAM" id="MobiDB-lite"/>
    </source>
</evidence>
<dbReference type="EMBL" id="RBAH01000020">
    <property type="protein sequence ID" value="RKN77054.1"/>
    <property type="molecule type" value="Genomic_DNA"/>
</dbReference>
<feature type="region of interest" description="Disordered" evidence="2">
    <location>
        <begin position="102"/>
        <end position="123"/>
    </location>
</feature>
<dbReference type="AlphaFoldDB" id="A0A3B0BXJ6"/>
<evidence type="ECO:0000313" key="4">
    <source>
        <dbReference type="EMBL" id="RKN77054.1"/>
    </source>
</evidence>
<keyword evidence="5" id="KW-1185">Reference proteome</keyword>
<feature type="domain" description="SWIM-type" evidence="3">
    <location>
        <begin position="57"/>
        <end position="95"/>
    </location>
</feature>
<dbReference type="GO" id="GO:0008270">
    <property type="term" value="F:zinc ion binding"/>
    <property type="evidence" value="ECO:0007669"/>
    <property type="project" value="UniProtKB-KW"/>
</dbReference>
<keyword evidence="1" id="KW-0863">Zinc-finger</keyword>
<gene>
    <name evidence="4" type="ORF">D7M11_23815</name>
</gene>
<dbReference type="Pfam" id="PF04434">
    <property type="entry name" value="SWIM"/>
    <property type="match status" value="1"/>
</dbReference>
<keyword evidence="1" id="KW-0479">Metal-binding</keyword>